<proteinExistence type="predicted"/>
<organism evidence="2 3">
    <name type="scientific">Paractinoplanes rishiriensis</name>
    <dbReference type="NCBI Taxonomy" id="1050105"/>
    <lineage>
        <taxon>Bacteria</taxon>
        <taxon>Bacillati</taxon>
        <taxon>Actinomycetota</taxon>
        <taxon>Actinomycetes</taxon>
        <taxon>Micromonosporales</taxon>
        <taxon>Micromonosporaceae</taxon>
        <taxon>Paractinoplanes</taxon>
    </lineage>
</organism>
<keyword evidence="1" id="KW-1133">Transmembrane helix</keyword>
<feature type="transmembrane region" description="Helical" evidence="1">
    <location>
        <begin position="59"/>
        <end position="87"/>
    </location>
</feature>
<keyword evidence="3" id="KW-1185">Reference proteome</keyword>
<protein>
    <submittedName>
        <fullName evidence="2">Uncharacterized protein</fullName>
    </submittedName>
</protein>
<keyword evidence="1" id="KW-0472">Membrane</keyword>
<dbReference type="AlphaFoldDB" id="A0A919K1S2"/>
<dbReference type="Proteomes" id="UP000636960">
    <property type="component" value="Unassembled WGS sequence"/>
</dbReference>
<sequence>MLRFLLGAVTLVGGLTWILVNLTGPNPFLDLLVGVVLSAGALVLLMPHRIRLPRMATTVTVAGAALAGTVAGLFASTAQICCAYAYVIDRGWPFSWAGRGAVAEDPDTAYRLAQDADWQINVISLTGNLLLWAYVGLLLVVVAVLVRRDRE</sequence>
<comment type="caution">
    <text evidence="2">The sequence shown here is derived from an EMBL/GenBank/DDBJ whole genome shotgun (WGS) entry which is preliminary data.</text>
</comment>
<evidence type="ECO:0000313" key="2">
    <source>
        <dbReference type="EMBL" id="GIE99075.1"/>
    </source>
</evidence>
<feature type="transmembrane region" description="Helical" evidence="1">
    <location>
        <begin position="28"/>
        <end position="47"/>
    </location>
</feature>
<accession>A0A919K1S2</accession>
<dbReference type="EMBL" id="BOMV01000069">
    <property type="protein sequence ID" value="GIE99075.1"/>
    <property type="molecule type" value="Genomic_DNA"/>
</dbReference>
<feature type="transmembrane region" description="Helical" evidence="1">
    <location>
        <begin position="129"/>
        <end position="146"/>
    </location>
</feature>
<keyword evidence="1" id="KW-0812">Transmembrane</keyword>
<name>A0A919K1S2_9ACTN</name>
<reference evidence="2" key="1">
    <citation type="submission" date="2021-01" db="EMBL/GenBank/DDBJ databases">
        <title>Whole genome shotgun sequence of Actinoplanes rishiriensis NBRC 108556.</title>
        <authorList>
            <person name="Komaki H."/>
            <person name="Tamura T."/>
        </authorList>
    </citation>
    <scope>NUCLEOTIDE SEQUENCE</scope>
    <source>
        <strain evidence="2">NBRC 108556</strain>
    </source>
</reference>
<gene>
    <name evidence="2" type="ORF">Ari01nite_65400</name>
</gene>
<evidence type="ECO:0000313" key="3">
    <source>
        <dbReference type="Proteomes" id="UP000636960"/>
    </source>
</evidence>
<evidence type="ECO:0000256" key="1">
    <source>
        <dbReference type="SAM" id="Phobius"/>
    </source>
</evidence>